<dbReference type="Pfam" id="PF11072">
    <property type="entry name" value="DUF2859"/>
    <property type="match status" value="1"/>
</dbReference>
<dbReference type="EMBL" id="UGSS01000002">
    <property type="protein sequence ID" value="SUB34464.1"/>
    <property type="molecule type" value="Genomic_DNA"/>
</dbReference>
<organism evidence="2 3">
    <name type="scientific">[Pasteurella] mairii</name>
    <dbReference type="NCBI Taxonomy" id="757"/>
    <lineage>
        <taxon>Bacteria</taxon>
        <taxon>Pseudomonadati</taxon>
        <taxon>Pseudomonadota</taxon>
        <taxon>Gammaproteobacteria</taxon>
        <taxon>Pasteurellales</taxon>
        <taxon>Pasteurellaceae</taxon>
    </lineage>
</organism>
<evidence type="ECO:0000313" key="2">
    <source>
        <dbReference type="EMBL" id="SUB34464.1"/>
    </source>
</evidence>
<feature type="chain" id="PRO_5016682305" evidence="1">
    <location>
        <begin position="26"/>
        <end position="173"/>
    </location>
</feature>
<sequence length="173" mass="18862">MNKKMMKKLFILMLLSSLSSYSAFATLTVIADLGGESAVRFYEGIQPGADENTSNFPNAIPDTISEADMLPVVSHRLTPGKVSPIALDLTGMSPLFLVGTDKLSRQWLTQHYEMLLANHAVGLVVNVATLEELSELRQLAPNLPLLPTAADDLSRRLKLNHYPALITETGVSQ</sequence>
<proteinExistence type="predicted"/>
<keyword evidence="3" id="KW-1185">Reference proteome</keyword>
<name>A0A379B7C3_9PAST</name>
<gene>
    <name evidence="2" type="ORF">NCTC10699_02133</name>
</gene>
<dbReference type="InterPro" id="IPR021300">
    <property type="entry name" value="Integr_conj_element_PFL4695"/>
</dbReference>
<protein>
    <submittedName>
        <fullName evidence="2">Integrating conjugative element protein, PFL family</fullName>
    </submittedName>
</protein>
<reference evidence="2 3" key="1">
    <citation type="submission" date="2018-06" db="EMBL/GenBank/DDBJ databases">
        <authorList>
            <consortium name="Pathogen Informatics"/>
            <person name="Doyle S."/>
        </authorList>
    </citation>
    <scope>NUCLEOTIDE SEQUENCE [LARGE SCALE GENOMIC DNA]</scope>
    <source>
        <strain evidence="2 3">NCTC10699</strain>
    </source>
</reference>
<keyword evidence="1" id="KW-0732">Signal</keyword>
<dbReference type="NCBIfam" id="TIGR03765">
    <property type="entry name" value="ICE_PFL_4695"/>
    <property type="match status" value="1"/>
</dbReference>
<accession>A0A379B7C3</accession>
<feature type="signal peptide" evidence="1">
    <location>
        <begin position="1"/>
        <end position="25"/>
    </location>
</feature>
<dbReference type="Proteomes" id="UP000254280">
    <property type="component" value="Unassembled WGS sequence"/>
</dbReference>
<dbReference type="AlphaFoldDB" id="A0A379B7C3"/>
<evidence type="ECO:0000256" key="1">
    <source>
        <dbReference type="SAM" id="SignalP"/>
    </source>
</evidence>
<evidence type="ECO:0000313" key="3">
    <source>
        <dbReference type="Proteomes" id="UP000254280"/>
    </source>
</evidence>